<comment type="caution">
    <text evidence="2">The sequence shown here is derived from an EMBL/GenBank/DDBJ whole genome shotgun (WGS) entry which is preliminary data.</text>
</comment>
<feature type="transmembrane region" description="Helical" evidence="1">
    <location>
        <begin position="108"/>
        <end position="134"/>
    </location>
</feature>
<evidence type="ECO:0000313" key="2">
    <source>
        <dbReference type="EMBL" id="KXT29126.1"/>
    </source>
</evidence>
<dbReference type="RefSeq" id="WP_066540588.1">
    <property type="nucleotide sequence ID" value="NZ_JHUK01000008.1"/>
</dbReference>
<dbReference type="AlphaFoldDB" id="A0A139JQH6"/>
<keyword evidence="1" id="KW-1133">Transmembrane helix</keyword>
<keyword evidence="1" id="KW-0472">Membrane</keyword>
<feature type="transmembrane region" description="Helical" evidence="1">
    <location>
        <begin position="12"/>
        <end position="32"/>
    </location>
</feature>
<feature type="transmembrane region" description="Helical" evidence="1">
    <location>
        <begin position="146"/>
        <end position="170"/>
    </location>
</feature>
<name>A0A139JQH6_9MOLU</name>
<feature type="transmembrane region" description="Helical" evidence="1">
    <location>
        <begin position="44"/>
        <end position="61"/>
    </location>
</feature>
<evidence type="ECO:0000256" key="1">
    <source>
        <dbReference type="SAM" id="Phobius"/>
    </source>
</evidence>
<sequence length="235" mass="28848">MLNLNKYRLQKLILGSFLISLAIVLSQINRFFPIIFNKSPYTENSFFCYWYFPFLIIGFLFNLRYNLFFLFIYSFLDFFIFSGEKNFIKIYFLSSNNTYLSTLNQKKQIFIFLNVFFWGTLIPVLSYSFTYFFLFYQKINFTKFFLFSFMIIMIQSFSRFLCGFFCYWGPNTKYFFLIYNNIISLNKTNNSLLFYYFLMFFWNFIPVLTSNLILLILFFIFRSFILKNDFLIKFK</sequence>
<keyword evidence="1" id="KW-0812">Transmembrane</keyword>
<dbReference type="EMBL" id="LTBM01000013">
    <property type="protein sequence ID" value="KXT29126.1"/>
    <property type="molecule type" value="Genomic_DNA"/>
</dbReference>
<proteinExistence type="predicted"/>
<evidence type="ECO:0000313" key="3">
    <source>
        <dbReference type="Proteomes" id="UP000070069"/>
    </source>
</evidence>
<organism evidence="2 3">
    <name type="scientific">Candidatus Phytoplasma oryzae</name>
    <dbReference type="NCBI Taxonomy" id="203274"/>
    <lineage>
        <taxon>Bacteria</taxon>
        <taxon>Bacillati</taxon>
        <taxon>Mycoplasmatota</taxon>
        <taxon>Mollicutes</taxon>
        <taxon>Acholeplasmatales</taxon>
        <taxon>Acholeplasmataceae</taxon>
        <taxon>Candidatus Phytoplasma</taxon>
        <taxon>16SrXI (Rice yellow dwarf group)</taxon>
    </lineage>
</organism>
<feature type="transmembrane region" description="Helical" evidence="1">
    <location>
        <begin position="194"/>
        <end position="221"/>
    </location>
</feature>
<dbReference type="Proteomes" id="UP000070069">
    <property type="component" value="Unassembled WGS sequence"/>
</dbReference>
<protein>
    <submittedName>
        <fullName evidence="2">Putative membrane protein</fullName>
    </submittedName>
</protein>
<dbReference type="PATRIC" id="fig|203274.3.peg.153"/>
<accession>A0A139JQH6</accession>
<reference evidence="2 3" key="1">
    <citation type="submission" date="2016-02" db="EMBL/GenBank/DDBJ databases">
        <title>A draft genome sequence of Candidatus Phytoplasma oryzae strain Mbita1, the causative agent of Napier Grass stunt disease in Kenya.</title>
        <authorList>
            <person name="Fischer A."/>
            <person name="Santa-Cruz I."/>
            <person name="Wambua L."/>
            <person name="Olds C."/>
            <person name="Midega C."/>
            <person name="Dickinson M."/>
            <person name="Kawicha P."/>
            <person name="Khan Z."/>
            <person name="Masiga D."/>
            <person name="Jores J."/>
            <person name="Bernd S."/>
        </authorList>
    </citation>
    <scope>NUCLEOTIDE SEQUENCE [LARGE SCALE GENOMIC DNA]</scope>
    <source>
        <strain evidence="2">Mbita1</strain>
    </source>
</reference>
<gene>
    <name evidence="2" type="ORF">AXA84_0362</name>
</gene>
<dbReference type="OrthoDB" id="9996424at2"/>